<dbReference type="PROSITE" id="PS00211">
    <property type="entry name" value="ABC_TRANSPORTER_1"/>
    <property type="match status" value="1"/>
</dbReference>
<dbReference type="RefSeq" id="WP_163965283.1">
    <property type="nucleotide sequence ID" value="NZ_JAAGNX010000002.1"/>
</dbReference>
<dbReference type="GO" id="GO:0016887">
    <property type="term" value="F:ATP hydrolysis activity"/>
    <property type="evidence" value="ECO:0007669"/>
    <property type="project" value="InterPro"/>
</dbReference>
<name>A0A6B2M303_9BACT</name>
<dbReference type="GO" id="GO:0022857">
    <property type="term" value="F:transmembrane transporter activity"/>
    <property type="evidence" value="ECO:0007669"/>
    <property type="project" value="UniProtKB-ARBA"/>
</dbReference>
<dbReference type="Gene3D" id="3.40.50.300">
    <property type="entry name" value="P-loop containing nucleotide triphosphate hydrolases"/>
    <property type="match status" value="1"/>
</dbReference>
<keyword evidence="3 6" id="KW-0067">ATP-binding</keyword>
<evidence type="ECO:0000256" key="4">
    <source>
        <dbReference type="ARBA" id="ARBA00038388"/>
    </source>
</evidence>
<dbReference type="InterPro" id="IPR017911">
    <property type="entry name" value="MacB-like_ATP-bd"/>
</dbReference>
<keyword evidence="7" id="KW-1185">Reference proteome</keyword>
<gene>
    <name evidence="6" type="ORF">G0Q06_10015</name>
</gene>
<proteinExistence type="inferred from homology"/>
<dbReference type="InterPro" id="IPR027417">
    <property type="entry name" value="P-loop_NTPase"/>
</dbReference>
<dbReference type="FunFam" id="3.40.50.300:FF:000032">
    <property type="entry name" value="Export ABC transporter ATP-binding protein"/>
    <property type="match status" value="1"/>
</dbReference>
<dbReference type="CDD" id="cd03255">
    <property type="entry name" value="ABC_MJ0796_LolCDE_FtsE"/>
    <property type="match status" value="1"/>
</dbReference>
<dbReference type="Pfam" id="PF00005">
    <property type="entry name" value="ABC_tran"/>
    <property type="match status" value="1"/>
</dbReference>
<dbReference type="SUPFAM" id="SSF52540">
    <property type="entry name" value="P-loop containing nucleoside triphosphate hydrolases"/>
    <property type="match status" value="1"/>
</dbReference>
<evidence type="ECO:0000313" key="7">
    <source>
        <dbReference type="Proteomes" id="UP000478417"/>
    </source>
</evidence>
<evidence type="ECO:0000259" key="5">
    <source>
        <dbReference type="PROSITE" id="PS50893"/>
    </source>
</evidence>
<evidence type="ECO:0000256" key="2">
    <source>
        <dbReference type="ARBA" id="ARBA00022741"/>
    </source>
</evidence>
<dbReference type="PROSITE" id="PS50893">
    <property type="entry name" value="ABC_TRANSPORTER_2"/>
    <property type="match status" value="1"/>
</dbReference>
<feature type="domain" description="ABC transporter" evidence="5">
    <location>
        <begin position="12"/>
        <end position="230"/>
    </location>
</feature>
<keyword evidence="1" id="KW-0813">Transport</keyword>
<dbReference type="SMART" id="SM00382">
    <property type="entry name" value="AAA"/>
    <property type="match status" value="1"/>
</dbReference>
<evidence type="ECO:0000313" key="6">
    <source>
        <dbReference type="EMBL" id="NDV62786.1"/>
    </source>
</evidence>
<comment type="caution">
    <text evidence="6">The sequence shown here is derived from an EMBL/GenBank/DDBJ whole genome shotgun (WGS) entry which is preliminary data.</text>
</comment>
<dbReference type="InterPro" id="IPR017871">
    <property type="entry name" value="ABC_transporter-like_CS"/>
</dbReference>
<dbReference type="EMBL" id="JAAGNX010000002">
    <property type="protein sequence ID" value="NDV62786.1"/>
    <property type="molecule type" value="Genomic_DNA"/>
</dbReference>
<dbReference type="PANTHER" id="PTHR42798">
    <property type="entry name" value="LIPOPROTEIN-RELEASING SYSTEM ATP-BINDING PROTEIN LOLD"/>
    <property type="match status" value="1"/>
</dbReference>
<dbReference type="InterPro" id="IPR003439">
    <property type="entry name" value="ABC_transporter-like_ATP-bd"/>
</dbReference>
<evidence type="ECO:0000256" key="1">
    <source>
        <dbReference type="ARBA" id="ARBA00022448"/>
    </source>
</evidence>
<dbReference type="PANTHER" id="PTHR42798:SF7">
    <property type="entry name" value="ALPHA-D-RIBOSE 1-METHYLPHOSPHONATE 5-TRIPHOSPHATE SYNTHASE SUBUNIT PHNL"/>
    <property type="match status" value="1"/>
</dbReference>
<evidence type="ECO:0000256" key="3">
    <source>
        <dbReference type="ARBA" id="ARBA00022840"/>
    </source>
</evidence>
<dbReference type="AlphaFoldDB" id="A0A6B2M303"/>
<dbReference type="GO" id="GO:0098796">
    <property type="term" value="C:membrane protein complex"/>
    <property type="evidence" value="ECO:0007669"/>
    <property type="project" value="UniProtKB-ARBA"/>
</dbReference>
<comment type="similarity">
    <text evidence="4">Belongs to the ABC transporter superfamily. Macrolide exporter (TC 3.A.1.122) family.</text>
</comment>
<protein>
    <submittedName>
        <fullName evidence="6">ABC transporter ATP-binding protein</fullName>
    </submittedName>
</protein>
<organism evidence="6 7">
    <name type="scientific">Oceanipulchritudo coccoides</name>
    <dbReference type="NCBI Taxonomy" id="2706888"/>
    <lineage>
        <taxon>Bacteria</taxon>
        <taxon>Pseudomonadati</taxon>
        <taxon>Verrucomicrobiota</taxon>
        <taxon>Opitutia</taxon>
        <taxon>Puniceicoccales</taxon>
        <taxon>Oceanipulchritudinaceae</taxon>
        <taxon>Oceanipulchritudo</taxon>
    </lineage>
</organism>
<reference evidence="6 7" key="1">
    <citation type="submission" date="2020-02" db="EMBL/GenBank/DDBJ databases">
        <title>Albibacoteraceae fam. nov., the first described family within the subdivision 4 Verrucomicrobia.</title>
        <authorList>
            <person name="Xi F."/>
        </authorList>
    </citation>
    <scope>NUCLEOTIDE SEQUENCE [LARGE SCALE GENOMIC DNA]</scope>
    <source>
        <strain evidence="6 7">CK1056</strain>
    </source>
</reference>
<dbReference type="Proteomes" id="UP000478417">
    <property type="component" value="Unassembled WGS sequence"/>
</dbReference>
<sequence length="230" mass="25069">MSAGKADGSPLLSIEKVDKSYGKQRVLDCVSLCIERAERVAIMGPSGSGKSTLLNCLAGLEVPDSGKISFLGRELSELGEAEVTRLRRESLTSIFQFFHLLPTLSARENVEFPLLLRKDPKKERDAKVEALLEEVGLVHRAEASPSELSGGEMQRLAIARALITEPALILADEPTGSLDSKNSDRILALLQQLTERHQTGLLMVTHDADASGICTRVLQMHDGQLKENDL</sequence>
<keyword evidence="2" id="KW-0547">Nucleotide-binding</keyword>
<dbReference type="GO" id="GO:0005524">
    <property type="term" value="F:ATP binding"/>
    <property type="evidence" value="ECO:0007669"/>
    <property type="project" value="UniProtKB-KW"/>
</dbReference>
<dbReference type="InterPro" id="IPR003593">
    <property type="entry name" value="AAA+_ATPase"/>
</dbReference>
<accession>A0A6B2M303</accession>